<accession>A0A8T0IQV7</accession>
<organism evidence="1 2">
    <name type="scientific">Ceratodon purpureus</name>
    <name type="common">Fire moss</name>
    <name type="synonym">Dicranum purpureum</name>
    <dbReference type="NCBI Taxonomy" id="3225"/>
    <lineage>
        <taxon>Eukaryota</taxon>
        <taxon>Viridiplantae</taxon>
        <taxon>Streptophyta</taxon>
        <taxon>Embryophyta</taxon>
        <taxon>Bryophyta</taxon>
        <taxon>Bryophytina</taxon>
        <taxon>Bryopsida</taxon>
        <taxon>Dicranidae</taxon>
        <taxon>Pseudoditrichales</taxon>
        <taxon>Ditrichaceae</taxon>
        <taxon>Ceratodon</taxon>
    </lineage>
</organism>
<protein>
    <submittedName>
        <fullName evidence="1">Uncharacterized protein</fullName>
    </submittedName>
</protein>
<keyword evidence="2" id="KW-1185">Reference proteome</keyword>
<name>A0A8T0IQV7_CERPU</name>
<reference evidence="1" key="1">
    <citation type="submission" date="2020-06" db="EMBL/GenBank/DDBJ databases">
        <title>WGS assembly of Ceratodon purpureus strain R40.</title>
        <authorList>
            <person name="Carey S.B."/>
            <person name="Jenkins J."/>
            <person name="Shu S."/>
            <person name="Lovell J.T."/>
            <person name="Sreedasyam A."/>
            <person name="Maumus F."/>
            <person name="Tiley G.P."/>
            <person name="Fernandez-Pozo N."/>
            <person name="Barry K."/>
            <person name="Chen C."/>
            <person name="Wang M."/>
            <person name="Lipzen A."/>
            <person name="Daum C."/>
            <person name="Saski C.A."/>
            <person name="Payton A.C."/>
            <person name="Mcbreen J.C."/>
            <person name="Conrad R.E."/>
            <person name="Kollar L.M."/>
            <person name="Olsson S."/>
            <person name="Huttunen S."/>
            <person name="Landis J.B."/>
            <person name="Wickett N.J."/>
            <person name="Johnson M.G."/>
            <person name="Rensing S.A."/>
            <person name="Grimwood J."/>
            <person name="Schmutz J."/>
            <person name="Mcdaniel S.F."/>
        </authorList>
    </citation>
    <scope>NUCLEOTIDE SEQUENCE</scope>
    <source>
        <strain evidence="1">R40</strain>
    </source>
</reference>
<sequence>MTVSLKRKYAVPTVRVLCTFSPFLRFIVINQGKP</sequence>
<dbReference type="AlphaFoldDB" id="A0A8T0IQV7"/>
<evidence type="ECO:0000313" key="1">
    <source>
        <dbReference type="EMBL" id="KAG0585399.1"/>
    </source>
</evidence>
<comment type="caution">
    <text evidence="1">The sequence shown here is derived from an EMBL/GenBank/DDBJ whole genome shotgun (WGS) entry which is preliminary data.</text>
</comment>
<evidence type="ECO:0000313" key="2">
    <source>
        <dbReference type="Proteomes" id="UP000822688"/>
    </source>
</evidence>
<proteinExistence type="predicted"/>
<gene>
    <name evidence="1" type="ORF">KC19_2G008500</name>
</gene>
<dbReference type="Proteomes" id="UP000822688">
    <property type="component" value="Chromosome 2"/>
</dbReference>
<dbReference type="EMBL" id="CM026422">
    <property type="protein sequence ID" value="KAG0585399.1"/>
    <property type="molecule type" value="Genomic_DNA"/>
</dbReference>